<name>A0A5N5WVS4_9EURO</name>
<dbReference type="Proteomes" id="UP000326565">
    <property type="component" value="Unassembled WGS sequence"/>
</dbReference>
<reference evidence="2 3" key="1">
    <citation type="submission" date="2019-04" db="EMBL/GenBank/DDBJ databases">
        <title>Friends and foes A comparative genomics study of 23 Aspergillus species from section Flavi.</title>
        <authorList>
            <consortium name="DOE Joint Genome Institute"/>
            <person name="Kjaerbolling I."/>
            <person name="Vesth T."/>
            <person name="Frisvad J.C."/>
            <person name="Nybo J.L."/>
            <person name="Theobald S."/>
            <person name="Kildgaard S."/>
            <person name="Isbrandt T."/>
            <person name="Kuo A."/>
            <person name="Sato A."/>
            <person name="Lyhne E.K."/>
            <person name="Kogle M.E."/>
            <person name="Wiebenga A."/>
            <person name="Kun R.S."/>
            <person name="Lubbers R.J."/>
            <person name="Makela M.R."/>
            <person name="Barry K."/>
            <person name="Chovatia M."/>
            <person name="Clum A."/>
            <person name="Daum C."/>
            <person name="Haridas S."/>
            <person name="He G."/>
            <person name="LaButti K."/>
            <person name="Lipzen A."/>
            <person name="Mondo S."/>
            <person name="Riley R."/>
            <person name="Salamov A."/>
            <person name="Simmons B.A."/>
            <person name="Magnuson J.K."/>
            <person name="Henrissat B."/>
            <person name="Mortensen U.H."/>
            <person name="Larsen T.O."/>
            <person name="Devries R.P."/>
            <person name="Grigoriev I.V."/>
            <person name="Machida M."/>
            <person name="Baker S.E."/>
            <person name="Andersen M.R."/>
        </authorList>
    </citation>
    <scope>NUCLEOTIDE SEQUENCE [LARGE SCALE GENOMIC DNA]</scope>
    <source>
        <strain evidence="2 3">CBS 151.66</strain>
    </source>
</reference>
<gene>
    <name evidence="2" type="ORF">BDV29DRAFT_176932</name>
</gene>
<dbReference type="EMBL" id="ML732242">
    <property type="protein sequence ID" value="KAB8072643.1"/>
    <property type="molecule type" value="Genomic_DNA"/>
</dbReference>
<dbReference type="AlphaFoldDB" id="A0A5N5WVS4"/>
<protein>
    <submittedName>
        <fullName evidence="2">Uncharacterized protein</fullName>
    </submittedName>
</protein>
<evidence type="ECO:0000256" key="1">
    <source>
        <dbReference type="SAM" id="MobiDB-lite"/>
    </source>
</evidence>
<accession>A0A5N5WVS4</accession>
<evidence type="ECO:0000313" key="2">
    <source>
        <dbReference type="EMBL" id="KAB8072643.1"/>
    </source>
</evidence>
<evidence type="ECO:0000313" key="3">
    <source>
        <dbReference type="Proteomes" id="UP000326565"/>
    </source>
</evidence>
<proteinExistence type="predicted"/>
<feature type="compositionally biased region" description="Basic and acidic residues" evidence="1">
    <location>
        <begin position="49"/>
        <end position="66"/>
    </location>
</feature>
<keyword evidence="3" id="KW-1185">Reference proteome</keyword>
<sequence length="263" mass="29696">MNWTGGRLHRHSATNGPPHAKPKRHTPKKSRLNVPQSPRQVTLFHKQLQTKDLHSDENTCKEDNHEQSSNTPLLPLSPHQKKQSSTRLDRIKRQLLEKTDWAAVSAARPLKITFPPPEELAQFGKRRKLTDADRRRLDKTDHRASRAEVVPLFRRACLRDATPSEVGTNEGLEIRINGKRAGGSAAGGLREYNVSSQSMLLDREVSELPQTPRVEDVVSDYMPPSEYSLGVPDYHSRRTSLLSSPPGNTWISQLRYLSGYFSG</sequence>
<feature type="compositionally biased region" description="Basic residues" evidence="1">
    <location>
        <begin position="20"/>
        <end position="31"/>
    </location>
</feature>
<feature type="region of interest" description="Disordered" evidence="1">
    <location>
        <begin position="1"/>
        <end position="88"/>
    </location>
</feature>
<organism evidence="2 3">
    <name type="scientific">Aspergillus leporis</name>
    <dbReference type="NCBI Taxonomy" id="41062"/>
    <lineage>
        <taxon>Eukaryota</taxon>
        <taxon>Fungi</taxon>
        <taxon>Dikarya</taxon>
        <taxon>Ascomycota</taxon>
        <taxon>Pezizomycotina</taxon>
        <taxon>Eurotiomycetes</taxon>
        <taxon>Eurotiomycetidae</taxon>
        <taxon>Eurotiales</taxon>
        <taxon>Aspergillaceae</taxon>
        <taxon>Aspergillus</taxon>
        <taxon>Aspergillus subgen. Circumdati</taxon>
    </lineage>
</organism>
<dbReference type="OrthoDB" id="5426563at2759"/>